<feature type="compositionally biased region" description="Polar residues" evidence="1">
    <location>
        <begin position="27"/>
        <end position="40"/>
    </location>
</feature>
<dbReference type="AlphaFoldDB" id="A0AAD2DVD2"/>
<evidence type="ECO:0000313" key="3">
    <source>
        <dbReference type="Proteomes" id="UP000834106"/>
    </source>
</evidence>
<evidence type="ECO:0000313" key="2">
    <source>
        <dbReference type="EMBL" id="CAI9768912.1"/>
    </source>
</evidence>
<organism evidence="2 3">
    <name type="scientific">Fraxinus pennsylvanica</name>
    <dbReference type="NCBI Taxonomy" id="56036"/>
    <lineage>
        <taxon>Eukaryota</taxon>
        <taxon>Viridiplantae</taxon>
        <taxon>Streptophyta</taxon>
        <taxon>Embryophyta</taxon>
        <taxon>Tracheophyta</taxon>
        <taxon>Spermatophyta</taxon>
        <taxon>Magnoliopsida</taxon>
        <taxon>eudicotyledons</taxon>
        <taxon>Gunneridae</taxon>
        <taxon>Pentapetalae</taxon>
        <taxon>asterids</taxon>
        <taxon>lamiids</taxon>
        <taxon>Lamiales</taxon>
        <taxon>Oleaceae</taxon>
        <taxon>Oleeae</taxon>
        <taxon>Fraxinus</taxon>
    </lineage>
</organism>
<dbReference type="EMBL" id="OU503045">
    <property type="protein sequence ID" value="CAI9768912.1"/>
    <property type="molecule type" value="Genomic_DNA"/>
</dbReference>
<reference evidence="2" key="1">
    <citation type="submission" date="2023-05" db="EMBL/GenBank/DDBJ databases">
        <authorList>
            <person name="Huff M."/>
        </authorList>
    </citation>
    <scope>NUCLEOTIDE SEQUENCE</scope>
</reference>
<keyword evidence="3" id="KW-1185">Reference proteome</keyword>
<proteinExistence type="predicted"/>
<name>A0AAD2DVD2_9LAMI</name>
<dbReference type="Proteomes" id="UP000834106">
    <property type="component" value="Chromosome 10"/>
</dbReference>
<protein>
    <submittedName>
        <fullName evidence="2">Uncharacterized protein</fullName>
    </submittedName>
</protein>
<gene>
    <name evidence="2" type="ORF">FPE_LOCUS17378</name>
</gene>
<sequence length="179" mass="20233">MAAENIDLGIIPETNEFDREYAGKGSFRNSGSLNNGCSTNSDRRRTSMGLYRAGDYSTRNSSGNLDSSNNSQHGFPHYLRASTGSCHDFCNYGRKHAFEEKARHPFLKRMTKAESIKQNPVKTTVPAEINKVLALVVASHGFGVDWRVWVMKEFELAETCQMMFIVRTSKRHLEVMFAK</sequence>
<dbReference type="PANTHER" id="PTHR33349">
    <property type="entry name" value="EMB|CAB62594.1"/>
    <property type="match status" value="1"/>
</dbReference>
<evidence type="ECO:0000256" key="1">
    <source>
        <dbReference type="SAM" id="MobiDB-lite"/>
    </source>
</evidence>
<dbReference type="PANTHER" id="PTHR33349:SF1">
    <property type="entry name" value="EMB|CAB62594.1"/>
    <property type="match status" value="1"/>
</dbReference>
<accession>A0AAD2DVD2</accession>
<feature type="region of interest" description="Disordered" evidence="1">
    <location>
        <begin position="22"/>
        <end position="44"/>
    </location>
</feature>